<accession>A0A7V4WWQ1</accession>
<dbReference type="InterPro" id="IPR002747">
    <property type="entry name" value="SAM_OH_AdoTrfase"/>
</dbReference>
<dbReference type="PANTHER" id="PTHR35092:SF1">
    <property type="entry name" value="CHLORINASE MJ1651"/>
    <property type="match status" value="1"/>
</dbReference>
<protein>
    <recommendedName>
        <fullName evidence="6">SAM-dependent chlorinase/fluorinase</fullName>
    </recommendedName>
</protein>
<dbReference type="Gene3D" id="2.40.30.90">
    <property type="entry name" value="Bacterial fluorinating enzyme like"/>
    <property type="match status" value="1"/>
</dbReference>
<keyword evidence="1" id="KW-0949">S-adenosyl-L-methionine</keyword>
<dbReference type="InterPro" id="IPR046469">
    <property type="entry name" value="SAM_HAT_N"/>
</dbReference>
<dbReference type="Pfam" id="PF20257">
    <property type="entry name" value="SAM_HAT_C"/>
    <property type="match status" value="1"/>
</dbReference>
<dbReference type="InterPro" id="IPR023228">
    <property type="entry name" value="SAM_OH_AdoTrfase_N_sf"/>
</dbReference>
<dbReference type="InterPro" id="IPR046470">
    <property type="entry name" value="SAM_HAT_C"/>
</dbReference>
<dbReference type="InterPro" id="IPR023227">
    <property type="entry name" value="SAM_OH_AdoTrfase_C_sf"/>
</dbReference>
<evidence type="ECO:0000259" key="4">
    <source>
        <dbReference type="Pfam" id="PF20257"/>
    </source>
</evidence>
<gene>
    <name evidence="5" type="ORF">ENK44_14035</name>
</gene>
<evidence type="ECO:0000256" key="2">
    <source>
        <dbReference type="ARBA" id="ARBA00024035"/>
    </source>
</evidence>
<feature type="domain" description="S-adenosyl-l-methionine hydroxide adenosyltransferase C-terminal" evidence="4">
    <location>
        <begin position="197"/>
        <end position="276"/>
    </location>
</feature>
<proteinExistence type="inferred from homology"/>
<dbReference type="EMBL" id="DRQG01000131">
    <property type="protein sequence ID" value="HGY56822.1"/>
    <property type="molecule type" value="Genomic_DNA"/>
</dbReference>
<reference evidence="5" key="1">
    <citation type="journal article" date="2020" name="mSystems">
        <title>Genome- and Community-Level Interaction Insights into Carbon Utilization and Element Cycling Functions of Hydrothermarchaeota in Hydrothermal Sediment.</title>
        <authorList>
            <person name="Zhou Z."/>
            <person name="Liu Y."/>
            <person name="Xu W."/>
            <person name="Pan J."/>
            <person name="Luo Z.H."/>
            <person name="Li M."/>
        </authorList>
    </citation>
    <scope>NUCLEOTIDE SEQUENCE [LARGE SCALE GENOMIC DNA]</scope>
    <source>
        <strain evidence="5">HyVt-577</strain>
    </source>
</reference>
<comment type="similarity">
    <text evidence="2">Belongs to the SAM hydrolase / SAM-dependent halogenase family.</text>
</comment>
<name>A0A7V4WWQ1_CALAY</name>
<evidence type="ECO:0000259" key="3">
    <source>
        <dbReference type="Pfam" id="PF01887"/>
    </source>
</evidence>
<dbReference type="Gene3D" id="3.40.50.10790">
    <property type="entry name" value="S-adenosyl-l-methionine hydroxide adenosyltransferase, N-terminal"/>
    <property type="match status" value="1"/>
</dbReference>
<dbReference type="PANTHER" id="PTHR35092">
    <property type="entry name" value="CHLORINASE MJ1651"/>
    <property type="match status" value="1"/>
</dbReference>
<dbReference type="SUPFAM" id="SSF101852">
    <property type="entry name" value="Bacterial fluorinating enzyme, C-terminal domain"/>
    <property type="match status" value="1"/>
</dbReference>
<feature type="domain" description="S-adenosyl-l-methionine hydroxide adenosyltransferase N-terminal" evidence="3">
    <location>
        <begin position="27"/>
        <end position="171"/>
    </location>
</feature>
<dbReference type="SUPFAM" id="SSF102522">
    <property type="entry name" value="Bacterial fluorinating enzyme, N-terminal domain"/>
    <property type="match status" value="1"/>
</dbReference>
<dbReference type="AlphaFoldDB" id="A0A7V4WWQ1"/>
<dbReference type="PIRSF" id="PIRSF006779">
    <property type="entry name" value="UCP006779"/>
    <property type="match status" value="1"/>
</dbReference>
<evidence type="ECO:0000313" key="5">
    <source>
        <dbReference type="EMBL" id="HGY56822.1"/>
    </source>
</evidence>
<comment type="caution">
    <text evidence="5">The sequence shown here is derived from an EMBL/GenBank/DDBJ whole genome shotgun (WGS) entry which is preliminary data.</text>
</comment>
<organism evidence="5">
    <name type="scientific">Caldithrix abyssi</name>
    <dbReference type="NCBI Taxonomy" id="187145"/>
    <lineage>
        <taxon>Bacteria</taxon>
        <taxon>Pseudomonadati</taxon>
        <taxon>Calditrichota</taxon>
        <taxon>Calditrichia</taxon>
        <taxon>Calditrichales</taxon>
        <taxon>Calditrichaceae</taxon>
        <taxon>Caldithrix</taxon>
    </lineage>
</organism>
<dbReference type="Pfam" id="PF01887">
    <property type="entry name" value="SAM_HAT_N"/>
    <property type="match status" value="1"/>
</dbReference>
<sequence>MSEKPGRSAAFFENINQASSMKRKPIITFLSDFGTQDGYAGSVKGVIKTIAPQTEIIDITHDIEPFAIHSAAFTLLNYYRQYPSETIHLLVVDPGVGGARKPVIVRTAHYYFVGPDNGIFQYLLSRKAYTLYAIDVEKLPGGAKSATFHARDVFGPAAALLANGTHPQEIGKKIDNHTQTTSGIRKQKEGTYELDCVTVDRFGNIISTLERSVLERLKGKRIREIRVKGRKLTSVSQYYSQVENGALLALWNSQDFLEIAVCCGSAQKILDFDPQKDHIEVDLETK</sequence>
<evidence type="ECO:0008006" key="6">
    <source>
        <dbReference type="Google" id="ProtNLM"/>
    </source>
</evidence>
<evidence type="ECO:0000256" key="1">
    <source>
        <dbReference type="ARBA" id="ARBA00022691"/>
    </source>
</evidence>
<dbReference type="Proteomes" id="UP000885779">
    <property type="component" value="Unassembled WGS sequence"/>
</dbReference>